<dbReference type="InterPro" id="IPR016164">
    <property type="entry name" value="FAD-linked_Oxase-like_C"/>
</dbReference>
<proteinExistence type="inferred from homology"/>
<comment type="similarity">
    <text evidence="2">Belongs to the FAD-binding oxidoreductase/transferase type 4 family.</text>
</comment>
<dbReference type="PANTHER" id="PTHR11748">
    <property type="entry name" value="D-LACTATE DEHYDROGENASE"/>
    <property type="match status" value="1"/>
</dbReference>
<dbReference type="EC" id="1.1.2.4" evidence="7"/>
<accession>A0A7J2THQ9</accession>
<dbReference type="InterPro" id="IPR016171">
    <property type="entry name" value="Vanillyl_alc_oxidase_C-sub2"/>
</dbReference>
<organism evidence="9">
    <name type="scientific">Archaeoglobus fulgidus</name>
    <dbReference type="NCBI Taxonomy" id="2234"/>
    <lineage>
        <taxon>Archaea</taxon>
        <taxon>Methanobacteriati</taxon>
        <taxon>Methanobacteriota</taxon>
        <taxon>Archaeoglobi</taxon>
        <taxon>Archaeoglobales</taxon>
        <taxon>Archaeoglobaceae</taxon>
        <taxon>Archaeoglobus</taxon>
    </lineage>
</organism>
<evidence type="ECO:0000256" key="6">
    <source>
        <dbReference type="ARBA" id="ARBA00023002"/>
    </source>
</evidence>
<evidence type="ECO:0000256" key="1">
    <source>
        <dbReference type="ARBA" id="ARBA00001974"/>
    </source>
</evidence>
<dbReference type="GO" id="GO:0004458">
    <property type="term" value="F:D-lactate dehydrogenase (cytochrome) activity"/>
    <property type="evidence" value="ECO:0007669"/>
    <property type="project" value="UniProtKB-EC"/>
</dbReference>
<dbReference type="PANTHER" id="PTHR11748:SF111">
    <property type="entry name" value="D-LACTATE DEHYDROGENASE, MITOCHONDRIAL-RELATED"/>
    <property type="match status" value="1"/>
</dbReference>
<dbReference type="InterPro" id="IPR036318">
    <property type="entry name" value="FAD-bd_PCMH-like_sf"/>
</dbReference>
<evidence type="ECO:0000259" key="8">
    <source>
        <dbReference type="PROSITE" id="PS51387"/>
    </source>
</evidence>
<keyword evidence="4" id="KW-0274">FAD</keyword>
<gene>
    <name evidence="9" type="ORF">ENP88_02860</name>
</gene>
<evidence type="ECO:0000256" key="7">
    <source>
        <dbReference type="ARBA" id="ARBA00038897"/>
    </source>
</evidence>
<comment type="cofactor">
    <cofactor evidence="1">
        <name>FAD</name>
        <dbReference type="ChEBI" id="CHEBI:57692"/>
    </cofactor>
</comment>
<keyword evidence="3" id="KW-0285">Flavoprotein</keyword>
<dbReference type="GO" id="GO:1903457">
    <property type="term" value="P:lactate catabolic process"/>
    <property type="evidence" value="ECO:0007669"/>
    <property type="project" value="TreeGrafter"/>
</dbReference>
<reference evidence="9" key="1">
    <citation type="journal article" date="2020" name="mSystems">
        <title>Genome- and Community-Level Interaction Insights into Carbon Utilization and Element Cycling Functions of Hydrothermarchaeota in Hydrothermal Sediment.</title>
        <authorList>
            <person name="Zhou Z."/>
            <person name="Liu Y."/>
            <person name="Xu W."/>
            <person name="Pan J."/>
            <person name="Luo Z.H."/>
            <person name="Li M."/>
        </authorList>
    </citation>
    <scope>NUCLEOTIDE SEQUENCE [LARGE SCALE GENOMIC DNA]</scope>
    <source>
        <strain evidence="9">SpSt-26</strain>
    </source>
</reference>
<comment type="caution">
    <text evidence="9">The sequence shown here is derived from an EMBL/GenBank/DDBJ whole genome shotgun (WGS) entry which is preliminary data.</text>
</comment>
<evidence type="ECO:0000313" key="9">
    <source>
        <dbReference type="EMBL" id="HEH35097.1"/>
    </source>
</evidence>
<dbReference type="Gene3D" id="3.30.465.10">
    <property type="match status" value="1"/>
</dbReference>
<dbReference type="InterPro" id="IPR006094">
    <property type="entry name" value="Oxid_FAD_bind_N"/>
</dbReference>
<dbReference type="SUPFAM" id="SSF55103">
    <property type="entry name" value="FAD-linked oxidases, C-terminal domain"/>
    <property type="match status" value="1"/>
</dbReference>
<dbReference type="InterPro" id="IPR016166">
    <property type="entry name" value="FAD-bd_PCMH"/>
</dbReference>
<feature type="domain" description="FAD-binding PCMH-type" evidence="8">
    <location>
        <begin position="36"/>
        <end position="221"/>
    </location>
</feature>
<protein>
    <recommendedName>
        <fullName evidence="7">D-lactate dehydrogenase (cytochrome)</fullName>
        <ecNumber evidence="7">1.1.2.4</ecNumber>
    </recommendedName>
</protein>
<keyword evidence="6" id="KW-0560">Oxidoreductase</keyword>
<dbReference type="Gene3D" id="1.10.45.10">
    <property type="entry name" value="Vanillyl-alcohol Oxidase, Chain A, domain 4"/>
    <property type="match status" value="1"/>
</dbReference>
<evidence type="ECO:0000256" key="2">
    <source>
        <dbReference type="ARBA" id="ARBA00008000"/>
    </source>
</evidence>
<dbReference type="Pfam" id="PF01565">
    <property type="entry name" value="FAD_binding_4"/>
    <property type="match status" value="1"/>
</dbReference>
<evidence type="ECO:0000256" key="5">
    <source>
        <dbReference type="ARBA" id="ARBA00022946"/>
    </source>
</evidence>
<dbReference type="SUPFAM" id="SSF56176">
    <property type="entry name" value="FAD-binding/transporter-associated domain-like"/>
    <property type="match status" value="1"/>
</dbReference>
<dbReference type="InterPro" id="IPR004113">
    <property type="entry name" value="FAD-bd_oxidored_4_C"/>
</dbReference>
<keyword evidence="5" id="KW-0809">Transit peptide</keyword>
<dbReference type="GO" id="GO:0008720">
    <property type="term" value="F:D-lactate dehydrogenase (NAD+) activity"/>
    <property type="evidence" value="ECO:0007669"/>
    <property type="project" value="TreeGrafter"/>
</dbReference>
<sequence length="461" mass="51497">MKEEIYKALIEIVGEEFVSNKKEELYIYSRDSGLSDPSFPDFVVMPKTVEEVQKIVQLANREKIPVVPAGASLTLSGLTIPHKRGIVLDMRRMDRILELNRRGRYVVIEAGVTQGKLQSFLEKNCPDLCHSLPEAPPSATVVGNILIHGQGNLTQSYGFNSSMVTGLEVVLPTGQICRIGSCSLSPYWFSIEPLPYLAGLFLGWFGTTGIVTKLGLKLFPKKKLRDVELFVLEDPNLLVEAIYRITHTEMAEDVTTIAQPYPLMYRGTIMIGIYITGDTEEELEFKRRIIWESLSELIKAKEGGFMALMPEMKKGLLEKPMSGLTRTADILKGGGFVYCGAIIPVEKFPDALRKLVEIAEKNDTTYAHSGRVIGRGHCMMFAFAFPFNRNDSESIKKAKKALRESYAATLEIGGVPWKPGVEEQDMILEKMDRGTVELMGRIRGLLDPNGIMNPGNWEVRL</sequence>
<dbReference type="EMBL" id="DSLA01000045">
    <property type="protein sequence ID" value="HEH35097.1"/>
    <property type="molecule type" value="Genomic_DNA"/>
</dbReference>
<dbReference type="InterPro" id="IPR016169">
    <property type="entry name" value="FAD-bd_PCMH_sub2"/>
</dbReference>
<dbReference type="PROSITE" id="PS51387">
    <property type="entry name" value="FAD_PCMH"/>
    <property type="match status" value="1"/>
</dbReference>
<evidence type="ECO:0000256" key="3">
    <source>
        <dbReference type="ARBA" id="ARBA00022630"/>
    </source>
</evidence>
<dbReference type="Pfam" id="PF02913">
    <property type="entry name" value="FAD-oxidase_C"/>
    <property type="match status" value="1"/>
</dbReference>
<evidence type="ECO:0000256" key="4">
    <source>
        <dbReference type="ARBA" id="ARBA00022827"/>
    </source>
</evidence>
<dbReference type="GO" id="GO:0071949">
    <property type="term" value="F:FAD binding"/>
    <property type="evidence" value="ECO:0007669"/>
    <property type="project" value="InterPro"/>
</dbReference>
<name>A0A7J2THQ9_ARCFL</name>
<dbReference type="AlphaFoldDB" id="A0A7J2THQ9"/>